<evidence type="ECO:0000313" key="1">
    <source>
        <dbReference type="EMBL" id="QDH87599.1"/>
    </source>
</evidence>
<dbReference type="EMBL" id="MN033501">
    <property type="protein sequence ID" value="QDH87599.1"/>
    <property type="molecule type" value="Genomic_RNA"/>
</dbReference>
<accession>A0A514D202</accession>
<organism evidence="1">
    <name type="scientific">Leviviridae sp</name>
    <dbReference type="NCBI Taxonomy" id="2027243"/>
    <lineage>
        <taxon>Viruses</taxon>
        <taxon>Riboviria</taxon>
        <taxon>Orthornavirae</taxon>
        <taxon>Lenarviricota</taxon>
        <taxon>Leviviricetes</taxon>
        <taxon>Norzivirales</taxon>
        <taxon>Fiersviridae</taxon>
    </lineage>
</organism>
<proteinExistence type="predicted"/>
<gene>
    <name evidence="1" type="ORF">H3RhizoL146347e1371_000003</name>
</gene>
<name>A0A514D202_9VIRU</name>
<protein>
    <submittedName>
        <fullName evidence="1">Uncharacterized protein</fullName>
    </submittedName>
</protein>
<reference evidence="1" key="1">
    <citation type="submission" date="2019-05" db="EMBL/GenBank/DDBJ databases">
        <title>Metatranscriptomic reconstruction reveals RNA viruses with the potential to shape carbon cycling in soil.</title>
        <authorList>
            <person name="Starr E.P."/>
            <person name="Nuccio E."/>
            <person name="Pett-Ridge J."/>
            <person name="Banfield J.F."/>
            <person name="Firestone M.K."/>
        </authorList>
    </citation>
    <scope>NUCLEOTIDE SEQUENCE</scope>
    <source>
        <strain evidence="1">H3_Rhizo_Litter_14_scaffold_6347_e_137_1</strain>
    </source>
</reference>
<sequence>MPQNRVDGVYRTTGKLTRPVLNSTDSSQLDGTVTFTFEILRPAKLAKVEVDELVARACEAVKLAIVKAAAETGAIPT</sequence>